<dbReference type="AlphaFoldDB" id="A0A370FFG9"/>
<reference evidence="2 3" key="1">
    <citation type="submission" date="2018-07" db="EMBL/GenBank/DDBJ databases">
        <title>Genomic Encyclopedia of Type Strains, Phase IV (KMG-IV): sequencing the most valuable type-strain genomes for metagenomic binning, comparative biology and taxonomic classification.</title>
        <authorList>
            <person name="Goeker M."/>
        </authorList>
    </citation>
    <scope>NUCLEOTIDE SEQUENCE [LARGE SCALE GENOMIC DNA]</scope>
    <source>
        <strain evidence="2 3">DSM 21352</strain>
    </source>
</reference>
<evidence type="ECO:0000256" key="1">
    <source>
        <dbReference type="SAM" id="Coils"/>
    </source>
</evidence>
<accession>A0A370FFG9</accession>
<proteinExistence type="predicted"/>
<dbReference type="RefSeq" id="WP_114802999.1">
    <property type="nucleotide sequence ID" value="NZ_QQAV01000004.1"/>
</dbReference>
<sequence length="358" mass="38537">MREAAAIRRASRQARVAMQALDQASAEELLQIHQDAAAEVRARIAAAADAGGLVQVAQLRNLLRQIEDVIDTLAQRRDELLASRLDDAARLGARPFTLQGVAAVGGGTAPLDSAMADQIATSAVNFVRSLREADGLVLSDRLWRLNRGAREAVTRVVEQAVVQGTSATQAAQQFILRGEQVPGDIAARVMRGRASELAQAAGDLLGDRNRGAFAQAERVMRTEINRAHGEAYMAAAVQTPGFAGFRYLLSPAHPAPDICDLLSTQNLHGLGPGVYPSREETPWPAHPNTLSFLVMVFADEITDQDRAGKETPLQALGRLTAEQRDGVLGKTKASYFDQGLLRTGMIRSPLRAVRGRVE</sequence>
<dbReference type="Proteomes" id="UP000255265">
    <property type="component" value="Unassembled WGS sequence"/>
</dbReference>
<protein>
    <submittedName>
        <fullName evidence="2">Uncharacterized protein</fullName>
    </submittedName>
</protein>
<evidence type="ECO:0000313" key="3">
    <source>
        <dbReference type="Proteomes" id="UP000255265"/>
    </source>
</evidence>
<comment type="caution">
    <text evidence="2">The sequence shown here is derived from an EMBL/GenBank/DDBJ whole genome shotgun (WGS) entry which is preliminary data.</text>
</comment>
<dbReference type="EMBL" id="QQAV01000004">
    <property type="protein sequence ID" value="RDI25162.1"/>
    <property type="molecule type" value="Genomic_DNA"/>
</dbReference>
<name>A0A370FFG9_9BURK</name>
<evidence type="ECO:0000313" key="2">
    <source>
        <dbReference type="EMBL" id="RDI25162.1"/>
    </source>
</evidence>
<gene>
    <name evidence="2" type="ORF">DFR41_104218</name>
</gene>
<dbReference type="OrthoDB" id="9151105at2"/>
<organism evidence="2 3">
    <name type="scientific">Pseudacidovorax intermedius</name>
    <dbReference type="NCBI Taxonomy" id="433924"/>
    <lineage>
        <taxon>Bacteria</taxon>
        <taxon>Pseudomonadati</taxon>
        <taxon>Pseudomonadota</taxon>
        <taxon>Betaproteobacteria</taxon>
        <taxon>Burkholderiales</taxon>
        <taxon>Comamonadaceae</taxon>
        <taxon>Pseudacidovorax</taxon>
    </lineage>
</organism>
<keyword evidence="3" id="KW-1185">Reference proteome</keyword>
<feature type="coiled-coil region" evidence="1">
    <location>
        <begin position="56"/>
        <end position="83"/>
    </location>
</feature>
<keyword evidence="1" id="KW-0175">Coiled coil</keyword>